<dbReference type="Proteomes" id="UP000053317">
    <property type="component" value="Unassembled WGS sequence"/>
</dbReference>
<evidence type="ECO:0000313" key="7">
    <source>
        <dbReference type="EMBL" id="KKY25739.1"/>
    </source>
</evidence>
<dbReference type="AlphaFoldDB" id="A0A0G2EU37"/>
<feature type="compositionally biased region" description="Basic and acidic residues" evidence="5">
    <location>
        <begin position="55"/>
        <end position="71"/>
    </location>
</feature>
<evidence type="ECO:0000256" key="2">
    <source>
        <dbReference type="ARBA" id="ARBA00023125"/>
    </source>
</evidence>
<keyword evidence="3" id="KW-0804">Transcription</keyword>
<sequence length="604" mass="67449">MPLPITATSLSLGPPAAPTAREPHLNGSATPDSNGDRRGQPDAAINGRQSSYIHQVKDTVPESTPEHREALSRSPLAEHQNTMSTTIRNKHARSVDYILPSRKTADGLMETYWETAHALFPIIDIDAFNRAYQSIWSGTPIENESQIMCTLNVIFALASSFSDSMEVKARVQSADVFFDRAQELFEMDLWNASGQSLESVQCLLLICQFLQSRSASRQAWVFIGLAVSTAESLFLHMTTDRVLTERQKITHQVVWHGCLYMKRILAMHDKRPSMIDALAVTMVSKPFTRNQHAVRSEELYFYHTLALSEILDEILLQTHKSRNMPDNPADLIHESVLSSITTLDGQLSRWRAELPPQFHQVTFTQAPPRTPIHRQANSIRLQYYNARILLFRPILISWCRLQAGSLQAPGYAESFQAHTSSTCSTLCLHSSLDMIEFIYTRLPPFEPNGPPPAPTQQPPIDPSNPSATAASPSHSQSSPPLSPLPAWWDVITYLHTSALIILLSRLNRTLCMSVPPTTIEGAFKTSLDCLRQFARLGGSALAERSIRYLESLATKTDIARMDLEVSREIQEQGRFRPGVGGGRLSDLEVGVRGLEWVEVGVYEL</sequence>
<dbReference type="GO" id="GO:0000978">
    <property type="term" value="F:RNA polymerase II cis-regulatory region sequence-specific DNA binding"/>
    <property type="evidence" value="ECO:0007669"/>
    <property type="project" value="TreeGrafter"/>
</dbReference>
<proteinExistence type="predicted"/>
<evidence type="ECO:0000256" key="5">
    <source>
        <dbReference type="SAM" id="MobiDB-lite"/>
    </source>
</evidence>
<reference evidence="7 8" key="2">
    <citation type="submission" date="2015-05" db="EMBL/GenBank/DDBJ databases">
        <authorList>
            <person name="Morales-Cruz A."/>
            <person name="Amrine K.C."/>
            <person name="Cantu D."/>
        </authorList>
    </citation>
    <scope>NUCLEOTIDE SEQUENCE [LARGE SCALE GENOMIC DNA]</scope>
    <source>
        <strain evidence="7">UCRPC4</strain>
    </source>
</reference>
<feature type="region of interest" description="Disordered" evidence="5">
    <location>
        <begin position="1"/>
        <end position="87"/>
    </location>
</feature>
<feature type="domain" description="Xylanolytic transcriptional activator regulatory" evidence="6">
    <location>
        <begin position="110"/>
        <end position="351"/>
    </location>
</feature>
<evidence type="ECO:0000256" key="1">
    <source>
        <dbReference type="ARBA" id="ARBA00023015"/>
    </source>
</evidence>
<feature type="compositionally biased region" description="Pro residues" evidence="5">
    <location>
        <begin position="446"/>
        <end position="462"/>
    </location>
</feature>
<accession>A0A0G2EU37</accession>
<keyword evidence="1" id="KW-0805">Transcription regulation</keyword>
<feature type="compositionally biased region" description="Polar residues" evidence="5">
    <location>
        <begin position="1"/>
        <end position="11"/>
    </location>
</feature>
<organism evidence="7 8">
    <name type="scientific">Phaeomoniella chlamydospora</name>
    <name type="common">Phaeoacremonium chlamydosporum</name>
    <dbReference type="NCBI Taxonomy" id="158046"/>
    <lineage>
        <taxon>Eukaryota</taxon>
        <taxon>Fungi</taxon>
        <taxon>Dikarya</taxon>
        <taxon>Ascomycota</taxon>
        <taxon>Pezizomycotina</taxon>
        <taxon>Eurotiomycetes</taxon>
        <taxon>Chaetothyriomycetidae</taxon>
        <taxon>Phaeomoniellales</taxon>
        <taxon>Phaeomoniellaceae</taxon>
        <taxon>Phaeomoniella</taxon>
    </lineage>
</organism>
<gene>
    <name evidence="7" type="ORF">UCRPC4_g01653</name>
</gene>
<dbReference type="GO" id="GO:0008270">
    <property type="term" value="F:zinc ion binding"/>
    <property type="evidence" value="ECO:0007669"/>
    <property type="project" value="InterPro"/>
</dbReference>
<dbReference type="Pfam" id="PF04082">
    <property type="entry name" value="Fungal_trans"/>
    <property type="match status" value="1"/>
</dbReference>
<keyword evidence="2" id="KW-0238">DNA-binding</keyword>
<evidence type="ECO:0000313" key="8">
    <source>
        <dbReference type="Proteomes" id="UP000053317"/>
    </source>
</evidence>
<dbReference type="GO" id="GO:0000435">
    <property type="term" value="P:positive regulation of transcription from RNA polymerase II promoter by galactose"/>
    <property type="evidence" value="ECO:0007669"/>
    <property type="project" value="TreeGrafter"/>
</dbReference>
<name>A0A0G2EU37_PHACM</name>
<dbReference type="OrthoDB" id="424974at2759"/>
<evidence type="ECO:0000256" key="4">
    <source>
        <dbReference type="ARBA" id="ARBA00023242"/>
    </source>
</evidence>
<dbReference type="PANTHER" id="PTHR47424">
    <property type="entry name" value="REGULATORY PROTEIN GAL4"/>
    <property type="match status" value="1"/>
</dbReference>
<evidence type="ECO:0000259" key="6">
    <source>
        <dbReference type="Pfam" id="PF04082"/>
    </source>
</evidence>
<dbReference type="GO" id="GO:0006351">
    <property type="term" value="P:DNA-templated transcription"/>
    <property type="evidence" value="ECO:0007669"/>
    <property type="project" value="InterPro"/>
</dbReference>
<protein>
    <submittedName>
        <fullName evidence="7">Putative c6 transcription factor</fullName>
    </submittedName>
</protein>
<reference evidence="7 8" key="1">
    <citation type="submission" date="2015-05" db="EMBL/GenBank/DDBJ databases">
        <title>Distinctive expansion of gene families associated with plant cell wall degradation and secondary metabolism in the genomes of grapevine trunk pathogens.</title>
        <authorList>
            <person name="Lawrence D.P."/>
            <person name="Travadon R."/>
            <person name="Rolshausen P.E."/>
            <person name="Baumgartner K."/>
        </authorList>
    </citation>
    <scope>NUCLEOTIDE SEQUENCE [LARGE SCALE GENOMIC DNA]</scope>
    <source>
        <strain evidence="7">UCRPC4</strain>
    </source>
</reference>
<dbReference type="InterPro" id="IPR007219">
    <property type="entry name" value="XnlR_reg_dom"/>
</dbReference>
<evidence type="ECO:0000256" key="3">
    <source>
        <dbReference type="ARBA" id="ARBA00023163"/>
    </source>
</evidence>
<dbReference type="EMBL" id="LCWF01000039">
    <property type="protein sequence ID" value="KKY25739.1"/>
    <property type="molecule type" value="Genomic_DNA"/>
</dbReference>
<dbReference type="GO" id="GO:0005634">
    <property type="term" value="C:nucleus"/>
    <property type="evidence" value="ECO:0007669"/>
    <property type="project" value="TreeGrafter"/>
</dbReference>
<dbReference type="GO" id="GO:0000981">
    <property type="term" value="F:DNA-binding transcription factor activity, RNA polymerase II-specific"/>
    <property type="evidence" value="ECO:0007669"/>
    <property type="project" value="TreeGrafter"/>
</dbReference>
<dbReference type="CDD" id="cd12148">
    <property type="entry name" value="fungal_TF_MHR"/>
    <property type="match status" value="1"/>
</dbReference>
<dbReference type="InterPro" id="IPR051127">
    <property type="entry name" value="Fungal_SecMet_Regulators"/>
</dbReference>
<feature type="region of interest" description="Disordered" evidence="5">
    <location>
        <begin position="446"/>
        <end position="478"/>
    </location>
</feature>
<dbReference type="PANTHER" id="PTHR47424:SF3">
    <property type="entry name" value="REGULATORY PROTEIN GAL4"/>
    <property type="match status" value="1"/>
</dbReference>
<comment type="caution">
    <text evidence="7">The sequence shown here is derived from an EMBL/GenBank/DDBJ whole genome shotgun (WGS) entry which is preliminary data.</text>
</comment>
<keyword evidence="8" id="KW-1185">Reference proteome</keyword>
<keyword evidence="4" id="KW-0539">Nucleus</keyword>
<feature type="compositionally biased region" description="Low complexity" evidence="5">
    <location>
        <begin position="463"/>
        <end position="478"/>
    </location>
</feature>